<comment type="subcellular location">
    <subcellularLocation>
        <location evidence="1">Membrane</location>
    </subcellularLocation>
</comment>
<sequence length="275" mass="28446">MPPPTRYRPSQAPTPRRVTRRTGATRQGAEPERPSTEPERRSAEREPRPAEQAAASATASADPASAVSASAVSAGSAAASASAASAEPRISRLGALRGRPWSVPVALAVLAVLLGGFAVWFAANARHLQNTTSAANTALTAGADTSAVNGQVASAVNTLFSYDYSNLDKTQQAAHGLLVGNAVCEYDALFQVVRQQAPQQHLVVTVTVTNSGVEALTGNRARVLVFATQSSTSAVTKATSTAGAMFAVDAVRQGGRWRIENIDTFTGNQSGSACK</sequence>
<feature type="compositionally biased region" description="Low complexity" evidence="3">
    <location>
        <begin position="50"/>
        <end position="63"/>
    </location>
</feature>
<feature type="compositionally biased region" description="Basic and acidic residues" evidence="3">
    <location>
        <begin position="29"/>
        <end position="49"/>
    </location>
</feature>
<gene>
    <name evidence="5" type="ORF">Raf01_65830</name>
</gene>
<dbReference type="PANTHER" id="PTHR37042:SF4">
    <property type="entry name" value="OUTER MEMBRANE PROTEIN RV1973"/>
    <property type="match status" value="1"/>
</dbReference>
<name>A0A8J3R1C8_9ACTN</name>
<evidence type="ECO:0000313" key="5">
    <source>
        <dbReference type="EMBL" id="GIH18411.1"/>
    </source>
</evidence>
<dbReference type="Proteomes" id="UP000642748">
    <property type="component" value="Unassembled WGS sequence"/>
</dbReference>
<comment type="caution">
    <text evidence="5">The sequence shown here is derived from an EMBL/GenBank/DDBJ whole genome shotgun (WGS) entry which is preliminary data.</text>
</comment>
<keyword evidence="4" id="KW-0812">Transmembrane</keyword>
<accession>A0A8J3R1C8</accession>
<feature type="region of interest" description="Disordered" evidence="3">
    <location>
        <begin position="1"/>
        <end position="63"/>
    </location>
</feature>
<dbReference type="PANTHER" id="PTHR37042">
    <property type="entry name" value="OUTER MEMBRANE PROTEIN RV1973"/>
    <property type="match status" value="1"/>
</dbReference>
<evidence type="ECO:0000313" key="6">
    <source>
        <dbReference type="Proteomes" id="UP000642748"/>
    </source>
</evidence>
<evidence type="ECO:0000256" key="3">
    <source>
        <dbReference type="SAM" id="MobiDB-lite"/>
    </source>
</evidence>
<feature type="transmembrane region" description="Helical" evidence="4">
    <location>
        <begin position="101"/>
        <end position="123"/>
    </location>
</feature>
<reference evidence="5" key="1">
    <citation type="submission" date="2021-01" db="EMBL/GenBank/DDBJ databases">
        <title>Whole genome shotgun sequence of Rugosimonospora africana NBRC 104875.</title>
        <authorList>
            <person name="Komaki H."/>
            <person name="Tamura T."/>
        </authorList>
    </citation>
    <scope>NUCLEOTIDE SEQUENCE</scope>
    <source>
        <strain evidence="5">NBRC 104875</strain>
    </source>
</reference>
<evidence type="ECO:0000256" key="2">
    <source>
        <dbReference type="ARBA" id="ARBA00023136"/>
    </source>
</evidence>
<proteinExistence type="predicted"/>
<dbReference type="AlphaFoldDB" id="A0A8J3R1C8"/>
<evidence type="ECO:0000256" key="4">
    <source>
        <dbReference type="SAM" id="Phobius"/>
    </source>
</evidence>
<keyword evidence="2 4" id="KW-0472">Membrane</keyword>
<evidence type="ECO:0000256" key="1">
    <source>
        <dbReference type="ARBA" id="ARBA00004370"/>
    </source>
</evidence>
<dbReference type="GO" id="GO:0016020">
    <property type="term" value="C:membrane"/>
    <property type="evidence" value="ECO:0007669"/>
    <property type="project" value="UniProtKB-SubCell"/>
</dbReference>
<protein>
    <recommendedName>
        <fullName evidence="7">Mce-associated membrane protein</fullName>
    </recommendedName>
</protein>
<keyword evidence="4" id="KW-1133">Transmembrane helix</keyword>
<evidence type="ECO:0008006" key="7">
    <source>
        <dbReference type="Google" id="ProtNLM"/>
    </source>
</evidence>
<organism evidence="5 6">
    <name type="scientific">Rugosimonospora africana</name>
    <dbReference type="NCBI Taxonomy" id="556532"/>
    <lineage>
        <taxon>Bacteria</taxon>
        <taxon>Bacillati</taxon>
        <taxon>Actinomycetota</taxon>
        <taxon>Actinomycetes</taxon>
        <taxon>Micromonosporales</taxon>
        <taxon>Micromonosporaceae</taxon>
        <taxon>Rugosimonospora</taxon>
    </lineage>
</organism>
<keyword evidence="6" id="KW-1185">Reference proteome</keyword>
<dbReference type="EMBL" id="BONZ01000067">
    <property type="protein sequence ID" value="GIH18411.1"/>
    <property type="molecule type" value="Genomic_DNA"/>
</dbReference>